<reference evidence="1" key="1">
    <citation type="submission" date="2021-01" db="EMBL/GenBank/DDBJ databases">
        <authorList>
            <consortium name="Genoscope - CEA"/>
            <person name="William W."/>
        </authorList>
    </citation>
    <scope>NUCLEOTIDE SEQUENCE</scope>
</reference>
<evidence type="ECO:0000313" key="1">
    <source>
        <dbReference type="EMBL" id="CAD8068162.1"/>
    </source>
</evidence>
<accession>A0A8S1LP89</accession>
<organism evidence="1 2">
    <name type="scientific">Paramecium sonneborni</name>
    <dbReference type="NCBI Taxonomy" id="65129"/>
    <lineage>
        <taxon>Eukaryota</taxon>
        <taxon>Sar</taxon>
        <taxon>Alveolata</taxon>
        <taxon>Ciliophora</taxon>
        <taxon>Intramacronucleata</taxon>
        <taxon>Oligohymenophorea</taxon>
        <taxon>Peniculida</taxon>
        <taxon>Parameciidae</taxon>
        <taxon>Paramecium</taxon>
    </lineage>
</organism>
<dbReference type="AlphaFoldDB" id="A0A8S1LP89"/>
<dbReference type="OrthoDB" id="298777at2759"/>
<proteinExistence type="predicted"/>
<protein>
    <submittedName>
        <fullName evidence="1">Uncharacterized protein</fullName>
    </submittedName>
</protein>
<comment type="caution">
    <text evidence="1">The sequence shown here is derived from an EMBL/GenBank/DDBJ whole genome shotgun (WGS) entry which is preliminary data.</text>
</comment>
<dbReference type="EMBL" id="CAJJDN010000024">
    <property type="protein sequence ID" value="CAD8068162.1"/>
    <property type="molecule type" value="Genomic_DNA"/>
</dbReference>
<sequence>MKFQTQAALEPKIWKIGTREYDIDCWNQMKMQNMKTKILITITQDYSIIYSKDGQILRIQQFSNYEEPEILTNLELIKHFKCQIQSRNDQEKFVRQTATWYGTPLQEVCGYFEGGLKQGIWSQTFKNYRSQAEIYEVGEYYNDVKNGQWKYIYKNKIIGGGKYNENQQKDGKWIDLSESFMDQSQVTYIGDYSNGKKVGRWDINWNWDEQNLQIGGGSYKDEQHSSTKIGMWIELVDNFRWDSQVIYKGEYKNGQKIGRWDIMYKRNDNFELIGGGQFDDKNGISIKIGRWIELSNFFSDYSQVTYEGFYKEGHKVGRWDNFLKFGGKNELIGGGQYVDDAEQNNIKIGMWIELWDEFKKDSQIIYKGEYKNGQKIGRWDILYRRNDRFRQIGGGQYDECLQEGLKKIGKWIELSEGFYDYSQVIQTGEYINGFKFGRWDVLYRQKMSDQFEQIGGGLYENDKEIGAIKVGKWIELSDEFKWDSQFIYTGEYKNANKVGIWDEMVRDRNNIEAGFQKMQIKYNIKTQKSKEIQYDN</sequence>
<evidence type="ECO:0000313" key="2">
    <source>
        <dbReference type="Proteomes" id="UP000692954"/>
    </source>
</evidence>
<dbReference type="PANTHER" id="PTHR33706:SF1">
    <property type="entry name" value="TPR REPEAT PROTEIN"/>
    <property type="match status" value="1"/>
</dbReference>
<name>A0A8S1LP89_9CILI</name>
<dbReference type="PANTHER" id="PTHR33706">
    <property type="entry name" value="MORN VARIANT REPEAT PROTEIN"/>
    <property type="match status" value="1"/>
</dbReference>
<keyword evidence="2" id="KW-1185">Reference proteome</keyword>
<dbReference type="Proteomes" id="UP000692954">
    <property type="component" value="Unassembled WGS sequence"/>
</dbReference>
<gene>
    <name evidence="1" type="ORF">PSON_ATCC_30995.1.T0240014</name>
</gene>